<name>A0ABT9EDK7_9PROT</name>
<feature type="region of interest" description="Disordered" evidence="1">
    <location>
        <begin position="91"/>
        <end position="110"/>
    </location>
</feature>
<evidence type="ECO:0000256" key="1">
    <source>
        <dbReference type="SAM" id="MobiDB-lite"/>
    </source>
</evidence>
<accession>A0ABT9EDK7</accession>
<protein>
    <submittedName>
        <fullName evidence="2">HK97 gp10 family phage protein</fullName>
    </submittedName>
</protein>
<sequence length="146" mass="15779">MFKLDIEVPAYAIVYGKRDLRKALRAIGAIVARKARSLIRSSKESKPGLPPVSRTGALASSIKVRPSKTGDSVSVKDTKFYALFLEKGAVGGGGRKRTGRNKRGTPTTKRVLEPRPFLSVALEQTQAMIRAKLEQAVQNSITGGTK</sequence>
<dbReference type="Pfam" id="PF04883">
    <property type="entry name" value="HK97-gp10_like"/>
    <property type="match status" value="1"/>
</dbReference>
<evidence type="ECO:0000313" key="2">
    <source>
        <dbReference type="EMBL" id="MDO9714303.1"/>
    </source>
</evidence>
<dbReference type="RefSeq" id="WP_305109137.1">
    <property type="nucleotide sequence ID" value="NZ_JAUTWS010000207.1"/>
</dbReference>
<reference evidence="2 3" key="1">
    <citation type="submission" date="2023-08" db="EMBL/GenBank/DDBJ databases">
        <title>The draft genome sequence of Paracraurococcus sp. LOR1-02.</title>
        <authorList>
            <person name="Kingkaew E."/>
            <person name="Tanasupawat S."/>
        </authorList>
    </citation>
    <scope>NUCLEOTIDE SEQUENCE [LARGE SCALE GENOMIC DNA]</scope>
    <source>
        <strain evidence="2 3">LOR1-02</strain>
    </source>
</reference>
<comment type="caution">
    <text evidence="2">The sequence shown here is derived from an EMBL/GenBank/DDBJ whole genome shotgun (WGS) entry which is preliminary data.</text>
</comment>
<gene>
    <name evidence="2" type="ORF">Q7A36_38785</name>
</gene>
<organism evidence="2 3">
    <name type="scientific">Paracraurococcus lichenis</name>
    <dbReference type="NCBI Taxonomy" id="3064888"/>
    <lineage>
        <taxon>Bacteria</taxon>
        <taxon>Pseudomonadati</taxon>
        <taxon>Pseudomonadota</taxon>
        <taxon>Alphaproteobacteria</taxon>
        <taxon>Acetobacterales</taxon>
        <taxon>Roseomonadaceae</taxon>
        <taxon>Paracraurococcus</taxon>
    </lineage>
</organism>
<dbReference type="EMBL" id="JAUTWS010000207">
    <property type="protein sequence ID" value="MDO9714303.1"/>
    <property type="molecule type" value="Genomic_DNA"/>
</dbReference>
<dbReference type="InterPro" id="IPR010064">
    <property type="entry name" value="HK97-gp10_tail"/>
</dbReference>
<evidence type="ECO:0000313" key="3">
    <source>
        <dbReference type="Proteomes" id="UP001243009"/>
    </source>
</evidence>
<keyword evidence="3" id="KW-1185">Reference proteome</keyword>
<proteinExistence type="predicted"/>
<feature type="compositionally biased region" description="Basic residues" evidence="1">
    <location>
        <begin position="94"/>
        <end position="103"/>
    </location>
</feature>
<dbReference type="Proteomes" id="UP001243009">
    <property type="component" value="Unassembled WGS sequence"/>
</dbReference>